<protein>
    <recommendedName>
        <fullName evidence="6">Isochorismatase</fullName>
    </recommendedName>
</protein>
<dbReference type="InterPro" id="IPR037401">
    <property type="entry name" value="SnoaL-like"/>
</dbReference>
<dbReference type="InterPro" id="IPR036380">
    <property type="entry name" value="Isochorismatase-like_sf"/>
</dbReference>
<feature type="domain" description="SnoaL-like" evidence="3">
    <location>
        <begin position="12"/>
        <end position="89"/>
    </location>
</feature>
<reference evidence="5" key="1">
    <citation type="submission" date="2015-10" db="EMBL/GenBank/DDBJ databases">
        <title>Complete Genome Sequence of Aeromonas schubertii strain WL1483.</title>
        <authorList>
            <person name="Liu L."/>
        </authorList>
    </citation>
    <scope>NUCLEOTIDE SEQUENCE [LARGE SCALE GENOMIC DNA]</scope>
    <source>
        <strain evidence="5">WL1483</strain>
    </source>
</reference>
<dbReference type="KEGG" id="asr:WL1483_1542"/>
<evidence type="ECO:0000256" key="1">
    <source>
        <dbReference type="ARBA" id="ARBA00022801"/>
    </source>
</evidence>
<dbReference type="EMBL" id="CP013067">
    <property type="protein sequence ID" value="ALP40961.1"/>
    <property type="molecule type" value="Genomic_DNA"/>
</dbReference>
<name>A0A0S2SGW3_9GAMM</name>
<proteinExistence type="predicted"/>
<accession>A0A0S2SGW3</accession>
<evidence type="ECO:0000259" key="2">
    <source>
        <dbReference type="Pfam" id="PF00857"/>
    </source>
</evidence>
<evidence type="ECO:0000259" key="3">
    <source>
        <dbReference type="Pfam" id="PF12680"/>
    </source>
</evidence>
<keyword evidence="1" id="KW-0378">Hydrolase</keyword>
<feature type="domain" description="Isochorismatase-like" evidence="2">
    <location>
        <begin position="129"/>
        <end position="269"/>
    </location>
</feature>
<evidence type="ECO:0000313" key="5">
    <source>
        <dbReference type="Proteomes" id="UP000058114"/>
    </source>
</evidence>
<dbReference type="PANTHER" id="PTHR43540">
    <property type="entry name" value="PEROXYUREIDOACRYLATE/UREIDOACRYLATE AMIDOHYDROLASE-RELATED"/>
    <property type="match status" value="1"/>
</dbReference>
<dbReference type="Gene3D" id="3.40.50.850">
    <property type="entry name" value="Isochorismatase-like"/>
    <property type="match status" value="1"/>
</dbReference>
<evidence type="ECO:0000313" key="4">
    <source>
        <dbReference type="EMBL" id="ALP40961.1"/>
    </source>
</evidence>
<gene>
    <name evidence="4" type="ORF">WL1483_1542</name>
</gene>
<dbReference type="InterPro" id="IPR050272">
    <property type="entry name" value="Isochorismatase-like_hydrls"/>
</dbReference>
<sequence length="305" mass="33426">MSRYQEVMSASQAWIAHFNRGDARACAAAYTAEATLVAAPFGQFAGREAIARFWEELVAMGLGELVYRDVRLHFIDDDHALLSANWSMNLAAGVISKELWVREQGSWRLAEDDFTVLARFDKVPAHRQALLIVDMQNDYLPEGRFPLVGIEEAMGQTRRLLQHFRQQQWPVIHIQHLFATGQAPFFEEGSEGAEIHPWLTPQSGEVRVIKRGINALIGTELAQTLLTLGIEKLVVAGAMAHLCVEGVVRALAESGYACTLVSDAIAAPELVGVSATQVCAVTAQTLGFGFAEVVETQQLLETVPG</sequence>
<dbReference type="RefSeq" id="WP_060587102.1">
    <property type="nucleotide sequence ID" value="NZ_CP013067.1"/>
</dbReference>
<dbReference type="PANTHER" id="PTHR43540:SF1">
    <property type="entry name" value="ISOCHORISMATASE HYDROLASE"/>
    <property type="match status" value="1"/>
</dbReference>
<dbReference type="InterPro" id="IPR032710">
    <property type="entry name" value="NTF2-like_dom_sf"/>
</dbReference>
<dbReference type="Gene3D" id="3.10.450.50">
    <property type="match status" value="1"/>
</dbReference>
<evidence type="ECO:0008006" key="6">
    <source>
        <dbReference type="Google" id="ProtNLM"/>
    </source>
</evidence>
<dbReference type="SUPFAM" id="SSF52499">
    <property type="entry name" value="Isochorismatase-like hydrolases"/>
    <property type="match status" value="1"/>
</dbReference>
<dbReference type="Pfam" id="PF00857">
    <property type="entry name" value="Isochorismatase"/>
    <property type="match status" value="1"/>
</dbReference>
<organism evidence="4 5">
    <name type="scientific">Aeromonas schubertii</name>
    <dbReference type="NCBI Taxonomy" id="652"/>
    <lineage>
        <taxon>Bacteria</taxon>
        <taxon>Pseudomonadati</taxon>
        <taxon>Pseudomonadota</taxon>
        <taxon>Gammaproteobacteria</taxon>
        <taxon>Aeromonadales</taxon>
        <taxon>Aeromonadaceae</taxon>
        <taxon>Aeromonas</taxon>
    </lineage>
</organism>
<dbReference type="PATRIC" id="fig|652.5.peg.3190"/>
<reference evidence="4 5" key="2">
    <citation type="journal article" date="2016" name="Genome Announc.">
        <title>Complete Genome Sequence of the Highly Virulent Aeromonas schubertii Strain WL1483, Isolated from Diseased Snakehead Fish (Channa argus) in China.</title>
        <authorList>
            <person name="Liu L."/>
            <person name="Li N."/>
            <person name="Zhang D."/>
            <person name="Fu X."/>
            <person name="Shi C."/>
            <person name="Lin Q."/>
            <person name="Hao G."/>
        </authorList>
    </citation>
    <scope>NUCLEOTIDE SEQUENCE [LARGE SCALE GENOMIC DNA]</scope>
    <source>
        <strain evidence="4 5">WL1483</strain>
    </source>
</reference>
<dbReference type="Pfam" id="PF12680">
    <property type="entry name" value="SnoaL_2"/>
    <property type="match status" value="1"/>
</dbReference>
<dbReference type="SUPFAM" id="SSF54427">
    <property type="entry name" value="NTF2-like"/>
    <property type="match status" value="1"/>
</dbReference>
<dbReference type="InterPro" id="IPR000868">
    <property type="entry name" value="Isochorismatase-like_dom"/>
</dbReference>
<dbReference type="Proteomes" id="UP000058114">
    <property type="component" value="Chromosome"/>
</dbReference>
<dbReference type="GO" id="GO:0016787">
    <property type="term" value="F:hydrolase activity"/>
    <property type="evidence" value="ECO:0007669"/>
    <property type="project" value="UniProtKB-KW"/>
</dbReference>
<dbReference type="AlphaFoldDB" id="A0A0S2SGW3"/>